<keyword evidence="2" id="KW-0813">Transport</keyword>
<dbReference type="PANTHER" id="PTHR43601">
    <property type="entry name" value="THIOREDOXIN, MITOCHONDRIAL"/>
    <property type="match status" value="1"/>
</dbReference>
<reference evidence="8" key="1">
    <citation type="journal article" date="2015" name="Nat. Plants">
        <title>Genome expansion of Arabis alpina linked with retrotransposition and reduced symmetric DNA methylation.</title>
        <authorList>
            <person name="Willing E.M."/>
            <person name="Rawat V."/>
            <person name="Mandakova T."/>
            <person name="Maumus F."/>
            <person name="James G.V."/>
            <person name="Nordstroem K.J."/>
            <person name="Becker C."/>
            <person name="Warthmann N."/>
            <person name="Chica C."/>
            <person name="Szarzynska B."/>
            <person name="Zytnicki M."/>
            <person name="Albani M.C."/>
            <person name="Kiefer C."/>
            <person name="Bergonzi S."/>
            <person name="Castaings L."/>
            <person name="Mateos J.L."/>
            <person name="Berns M.C."/>
            <person name="Bujdoso N."/>
            <person name="Piofczyk T."/>
            <person name="de Lorenzo L."/>
            <person name="Barrero-Sicilia C."/>
            <person name="Mateos I."/>
            <person name="Piednoel M."/>
            <person name="Hagmann J."/>
            <person name="Chen-Min-Tao R."/>
            <person name="Iglesias-Fernandez R."/>
            <person name="Schuster S.C."/>
            <person name="Alonso-Blanco C."/>
            <person name="Roudier F."/>
            <person name="Carbonero P."/>
            <person name="Paz-Ares J."/>
            <person name="Davis S.J."/>
            <person name="Pecinka A."/>
            <person name="Quesneville H."/>
            <person name="Colot V."/>
            <person name="Lysak M.A."/>
            <person name="Weigel D."/>
            <person name="Coupland G."/>
            <person name="Schneeberger K."/>
        </authorList>
    </citation>
    <scope>NUCLEOTIDE SEQUENCE [LARGE SCALE GENOMIC DNA]</scope>
    <source>
        <strain evidence="8">cv. Pajares</strain>
    </source>
</reference>
<dbReference type="PANTHER" id="PTHR43601:SF31">
    <property type="entry name" value="THIOREDOXIN-LIKE 1-3, CHLOROPLASTIC"/>
    <property type="match status" value="1"/>
</dbReference>
<dbReference type="InterPro" id="IPR036249">
    <property type="entry name" value="Thioredoxin-like_sf"/>
</dbReference>
<organism evidence="7 8">
    <name type="scientific">Arabis alpina</name>
    <name type="common">Alpine rock-cress</name>
    <dbReference type="NCBI Taxonomy" id="50452"/>
    <lineage>
        <taxon>Eukaryota</taxon>
        <taxon>Viridiplantae</taxon>
        <taxon>Streptophyta</taxon>
        <taxon>Embryophyta</taxon>
        <taxon>Tracheophyta</taxon>
        <taxon>Spermatophyta</taxon>
        <taxon>Magnoliopsida</taxon>
        <taxon>eudicotyledons</taxon>
        <taxon>Gunneridae</taxon>
        <taxon>Pentapetalae</taxon>
        <taxon>rosids</taxon>
        <taxon>malvids</taxon>
        <taxon>Brassicales</taxon>
        <taxon>Brassicaceae</taxon>
        <taxon>Arabideae</taxon>
        <taxon>Arabis</taxon>
    </lineage>
</organism>
<dbReference type="InterPro" id="IPR013766">
    <property type="entry name" value="Thioredoxin_domain"/>
</dbReference>
<evidence type="ECO:0000256" key="2">
    <source>
        <dbReference type="ARBA" id="ARBA00022448"/>
    </source>
</evidence>
<keyword evidence="3" id="KW-0249">Electron transport</keyword>
<dbReference type="OMA" id="CEFMATD"/>
<evidence type="ECO:0000256" key="1">
    <source>
        <dbReference type="ARBA" id="ARBA00008987"/>
    </source>
</evidence>
<dbReference type="OrthoDB" id="2121326at2759"/>
<name>A0A087GMG4_ARAAL</name>
<dbReference type="GO" id="GO:0009507">
    <property type="term" value="C:chloroplast"/>
    <property type="evidence" value="ECO:0007669"/>
    <property type="project" value="EnsemblPlants"/>
</dbReference>
<evidence type="ECO:0000313" key="7">
    <source>
        <dbReference type="EMBL" id="KFK31066.1"/>
    </source>
</evidence>
<dbReference type="EMBL" id="CM002874">
    <property type="protein sequence ID" value="KFK31066.1"/>
    <property type="molecule type" value="Genomic_DNA"/>
</dbReference>
<dbReference type="FunFam" id="3.40.30.10:FF:000199">
    <property type="entry name" value="Thioredoxin-like 1-2, chloroplastic"/>
    <property type="match status" value="1"/>
</dbReference>
<comment type="similarity">
    <text evidence="1">Belongs to the thioredoxin family.</text>
</comment>
<dbReference type="CDD" id="cd02947">
    <property type="entry name" value="TRX_family"/>
    <property type="match status" value="1"/>
</dbReference>
<dbReference type="PROSITE" id="PS51352">
    <property type="entry name" value="THIOREDOXIN_2"/>
    <property type="match status" value="1"/>
</dbReference>
<evidence type="ECO:0000259" key="6">
    <source>
        <dbReference type="PROSITE" id="PS51352"/>
    </source>
</evidence>
<dbReference type="Gramene" id="KFK31066">
    <property type="protein sequence ID" value="KFK31066"/>
    <property type="gene ID" value="AALP_AA6G064000"/>
</dbReference>
<protein>
    <recommendedName>
        <fullName evidence="6">Thioredoxin domain-containing protein</fullName>
    </recommendedName>
</protein>
<keyword evidence="8" id="KW-1185">Reference proteome</keyword>
<evidence type="ECO:0000256" key="3">
    <source>
        <dbReference type="ARBA" id="ARBA00022982"/>
    </source>
</evidence>
<evidence type="ECO:0000313" key="8">
    <source>
        <dbReference type="Proteomes" id="UP000029120"/>
    </source>
</evidence>
<dbReference type="eggNOG" id="KOG0907">
    <property type="taxonomic scope" value="Eukaryota"/>
</dbReference>
<keyword evidence="5" id="KW-0676">Redox-active center</keyword>
<dbReference type="SUPFAM" id="SSF52833">
    <property type="entry name" value="Thioredoxin-like"/>
    <property type="match status" value="1"/>
</dbReference>
<gene>
    <name evidence="7" type="ordered locus">AALP_Aa6g064000</name>
</gene>
<dbReference type="AlphaFoldDB" id="A0A087GMG4"/>
<dbReference type="Proteomes" id="UP000029120">
    <property type="component" value="Chromosome 6"/>
</dbReference>
<dbReference type="Gene3D" id="3.40.30.10">
    <property type="entry name" value="Glutaredoxin"/>
    <property type="match status" value="1"/>
</dbReference>
<accession>A0A087GMG4</accession>
<evidence type="ECO:0000256" key="4">
    <source>
        <dbReference type="ARBA" id="ARBA00023157"/>
    </source>
</evidence>
<keyword evidence="4" id="KW-1015">Disulfide bond</keyword>
<dbReference type="Pfam" id="PF00085">
    <property type="entry name" value="Thioredoxin"/>
    <property type="match status" value="1"/>
</dbReference>
<feature type="domain" description="Thioredoxin" evidence="6">
    <location>
        <begin position="64"/>
        <end position="204"/>
    </location>
</feature>
<evidence type="ECO:0000256" key="5">
    <source>
        <dbReference type="ARBA" id="ARBA00023284"/>
    </source>
</evidence>
<proteinExistence type="inferred from homology"/>
<dbReference type="GO" id="GO:0045454">
    <property type="term" value="P:cell redox homeostasis"/>
    <property type="evidence" value="ECO:0007669"/>
    <property type="project" value="TreeGrafter"/>
</dbReference>
<sequence length="275" mass="30966">MAKDLFMKLNPISIKPTRFDLREFSGLSPRSISSLCCISPRLLSRSHFISSRTLFSGENNDNILFPKKKIPVMVRCQTSLGIGRNQKWWEKELKRNMKSVTSPEDLVGSLLNAGDKLVVVDFFSPGCGGCKALHPKICKIAEKNPEVEFLQVNYEEQRSLCQSLHVHVLPFFRFYRGSSGRVCSFSCTNATIKKFKEALEKHGREQCSIGKTKGLEEKELVAMAANKDLSFDYKPKSSGEIRETKEKTIFPQKSPTLKEKDEEGSTILISHAGVV</sequence>